<dbReference type="NCBIfam" id="NF010446">
    <property type="entry name" value="PRK13872.1"/>
    <property type="match status" value="1"/>
</dbReference>
<dbReference type="Proteomes" id="UP001165679">
    <property type="component" value="Unassembled WGS sequence"/>
</dbReference>
<gene>
    <name evidence="7" type="primary">trbF</name>
    <name evidence="7" type="ORF">OL599_24265</name>
</gene>
<dbReference type="EMBL" id="JAPDNT010000045">
    <property type="protein sequence ID" value="MCW3477680.1"/>
    <property type="molecule type" value="Genomic_DNA"/>
</dbReference>
<evidence type="ECO:0000313" key="8">
    <source>
        <dbReference type="Proteomes" id="UP001165679"/>
    </source>
</evidence>
<keyword evidence="4 5" id="KW-0472">Membrane</keyword>
<protein>
    <submittedName>
        <fullName evidence="7">Conjugal transfer protein TrbF</fullName>
    </submittedName>
</protein>
<evidence type="ECO:0000256" key="3">
    <source>
        <dbReference type="ARBA" id="ARBA00022989"/>
    </source>
</evidence>
<feature type="domain" description="Bacterial virulence protein VirB8" evidence="6">
    <location>
        <begin position="23"/>
        <end position="227"/>
    </location>
</feature>
<evidence type="ECO:0000256" key="2">
    <source>
        <dbReference type="ARBA" id="ARBA00022692"/>
    </source>
</evidence>
<proteinExistence type="predicted"/>
<reference evidence="7" key="2">
    <citation type="submission" date="2022-10" db="EMBL/GenBank/DDBJ databases">
        <authorList>
            <person name="Trinh H.N."/>
        </authorList>
    </citation>
    <scope>NUCLEOTIDE SEQUENCE</scope>
    <source>
        <strain evidence="7">RN2-1</strain>
    </source>
</reference>
<dbReference type="InterPro" id="IPR035658">
    <property type="entry name" value="TrbF"/>
</dbReference>
<sequence>MIRPSKLPALDPDNPHSAVYLAARREWNERYGSYIAQAHAWRLTALASLGVAFVAVAGIAWIGAQNRVVPYVVQTDKLGDAIAVSRADISAPADPRLIRAQLARWVDDVRSVYVDVAAQKHVISEAYAMVDRNAAAGPALNDWFSLNNPFKRAQDNTVGVAVESVLPLSGNTWRVEWREDRRARQGALESSQHWQATIAVSINPPTDDATILVNPTGLYVESFHWSQRQ</sequence>
<dbReference type="AlphaFoldDB" id="A0AA42CKC0"/>
<evidence type="ECO:0000256" key="1">
    <source>
        <dbReference type="ARBA" id="ARBA00004167"/>
    </source>
</evidence>
<dbReference type="InterPro" id="IPR007430">
    <property type="entry name" value="VirB8"/>
</dbReference>
<comment type="subcellular location">
    <subcellularLocation>
        <location evidence="1">Membrane</location>
        <topology evidence="1">Single-pass membrane protein</topology>
    </subcellularLocation>
</comment>
<reference evidence="7" key="1">
    <citation type="submission" date="2022-09" db="EMBL/GenBank/DDBJ databases">
        <title>Rhodovastum sp. nov. RN2-1 isolated from soil in Seongnam, South Korea.</title>
        <authorList>
            <person name="Le N.T."/>
        </authorList>
    </citation>
    <scope>NUCLEOTIDE SEQUENCE</scope>
    <source>
        <strain evidence="7">RN2-1</strain>
    </source>
</reference>
<dbReference type="Gene3D" id="3.10.450.230">
    <property type="entry name" value="VirB8 protein"/>
    <property type="match status" value="1"/>
</dbReference>
<dbReference type="Pfam" id="PF04335">
    <property type="entry name" value="VirB8"/>
    <property type="match status" value="1"/>
</dbReference>
<dbReference type="RefSeq" id="WP_264716642.1">
    <property type="nucleotide sequence ID" value="NZ_JAPDNT010000045.1"/>
</dbReference>
<name>A0AA42CKC0_9PROT</name>
<evidence type="ECO:0000259" key="6">
    <source>
        <dbReference type="Pfam" id="PF04335"/>
    </source>
</evidence>
<dbReference type="GO" id="GO:0016020">
    <property type="term" value="C:membrane"/>
    <property type="evidence" value="ECO:0007669"/>
    <property type="project" value="UniProtKB-SubCell"/>
</dbReference>
<keyword evidence="8" id="KW-1185">Reference proteome</keyword>
<keyword evidence="2 5" id="KW-0812">Transmembrane</keyword>
<evidence type="ECO:0000256" key="5">
    <source>
        <dbReference type="SAM" id="Phobius"/>
    </source>
</evidence>
<organism evidence="7 8">
    <name type="scientific">Limobrevibacterium gyesilva</name>
    <dbReference type="NCBI Taxonomy" id="2991712"/>
    <lineage>
        <taxon>Bacteria</taxon>
        <taxon>Pseudomonadati</taxon>
        <taxon>Pseudomonadota</taxon>
        <taxon>Alphaproteobacteria</taxon>
        <taxon>Acetobacterales</taxon>
        <taxon>Acetobacteraceae</taxon>
        <taxon>Limobrevibacterium</taxon>
    </lineage>
</organism>
<keyword evidence="3 5" id="KW-1133">Transmembrane helix</keyword>
<feature type="transmembrane region" description="Helical" evidence="5">
    <location>
        <begin position="40"/>
        <end position="64"/>
    </location>
</feature>
<evidence type="ECO:0000313" key="7">
    <source>
        <dbReference type="EMBL" id="MCW3477680.1"/>
    </source>
</evidence>
<dbReference type="SUPFAM" id="SSF54427">
    <property type="entry name" value="NTF2-like"/>
    <property type="match status" value="1"/>
</dbReference>
<accession>A0AA42CKC0</accession>
<dbReference type="InterPro" id="IPR032710">
    <property type="entry name" value="NTF2-like_dom_sf"/>
</dbReference>
<dbReference type="CDD" id="cd16425">
    <property type="entry name" value="TrbF"/>
    <property type="match status" value="1"/>
</dbReference>
<evidence type="ECO:0000256" key="4">
    <source>
        <dbReference type="ARBA" id="ARBA00023136"/>
    </source>
</evidence>
<comment type="caution">
    <text evidence="7">The sequence shown here is derived from an EMBL/GenBank/DDBJ whole genome shotgun (WGS) entry which is preliminary data.</text>
</comment>